<gene>
    <name evidence="2" type="ORF">BDFB_012102</name>
</gene>
<feature type="non-terminal residue" evidence="2">
    <location>
        <position position="1"/>
    </location>
</feature>
<keyword evidence="3" id="KW-1185">Reference proteome</keyword>
<feature type="compositionally biased region" description="Acidic residues" evidence="1">
    <location>
        <begin position="275"/>
        <end position="294"/>
    </location>
</feature>
<dbReference type="Proteomes" id="UP000292052">
    <property type="component" value="Unassembled WGS sequence"/>
</dbReference>
<proteinExistence type="predicted"/>
<evidence type="ECO:0000256" key="1">
    <source>
        <dbReference type="SAM" id="MobiDB-lite"/>
    </source>
</evidence>
<name>A0A482VYR3_ASBVE</name>
<protein>
    <recommendedName>
        <fullName evidence="4">Tyr recombinase domain-containing protein</fullName>
    </recommendedName>
</protein>
<dbReference type="EMBL" id="QDEB01046344">
    <property type="protein sequence ID" value="RZC38111.1"/>
    <property type="molecule type" value="Genomic_DNA"/>
</dbReference>
<reference evidence="2 3" key="1">
    <citation type="submission" date="2017-03" db="EMBL/GenBank/DDBJ databases">
        <title>Genome of the blue death feigning beetle - Asbolus verrucosus.</title>
        <authorList>
            <person name="Rider S.D."/>
        </authorList>
    </citation>
    <scope>NUCLEOTIDE SEQUENCE [LARGE SCALE GENOMIC DNA]</scope>
    <source>
        <strain evidence="2">Butters</strain>
        <tissue evidence="2">Head and leg muscle</tissue>
    </source>
</reference>
<evidence type="ECO:0000313" key="3">
    <source>
        <dbReference type="Proteomes" id="UP000292052"/>
    </source>
</evidence>
<evidence type="ECO:0008006" key="4">
    <source>
        <dbReference type="Google" id="ProtNLM"/>
    </source>
</evidence>
<feature type="non-terminal residue" evidence="2">
    <location>
        <position position="305"/>
    </location>
</feature>
<dbReference type="AlphaFoldDB" id="A0A482VYR3"/>
<dbReference type="PANTHER" id="PTHR33480">
    <property type="entry name" value="SET DOMAIN-CONTAINING PROTEIN-RELATED"/>
    <property type="match status" value="1"/>
</dbReference>
<feature type="region of interest" description="Disordered" evidence="1">
    <location>
        <begin position="270"/>
        <end position="305"/>
    </location>
</feature>
<comment type="caution">
    <text evidence="2">The sequence shown here is derived from an EMBL/GenBank/DDBJ whole genome shotgun (WGS) entry which is preliminary data.</text>
</comment>
<organism evidence="2 3">
    <name type="scientific">Asbolus verrucosus</name>
    <name type="common">Desert ironclad beetle</name>
    <dbReference type="NCBI Taxonomy" id="1661398"/>
    <lineage>
        <taxon>Eukaryota</taxon>
        <taxon>Metazoa</taxon>
        <taxon>Ecdysozoa</taxon>
        <taxon>Arthropoda</taxon>
        <taxon>Hexapoda</taxon>
        <taxon>Insecta</taxon>
        <taxon>Pterygota</taxon>
        <taxon>Neoptera</taxon>
        <taxon>Endopterygota</taxon>
        <taxon>Coleoptera</taxon>
        <taxon>Polyphaga</taxon>
        <taxon>Cucujiformia</taxon>
        <taxon>Tenebrionidae</taxon>
        <taxon>Pimeliinae</taxon>
        <taxon>Asbolus</taxon>
    </lineage>
</organism>
<dbReference type="PANTHER" id="PTHR33480:SF1">
    <property type="entry name" value="TYR RECOMBINASE DOMAIN-CONTAINING PROTEIN"/>
    <property type="match status" value="1"/>
</dbReference>
<dbReference type="OrthoDB" id="10066972at2759"/>
<sequence length="305" mass="35067">QVVESQWTTELGSLALKDLNEKASIKPKLLPVTEDIMKLKNYVEKMAADSFEKLQKNKTKQEYRILVETTLVSTILHNRKRVGDVQYLDLNSYREQIHSDISSSITKEITSSLSEKEKILTQHYKKIVAIGKGSRPVTILIPKKLQNYFSMVNSIRSNFNWFSSKNCYFFTYPKSLKWIDGCSVIRKYAKICGAKNPELLTSCRFRKHIATVSQVLDLKGNEVDQLAKFMGHTTKTHENFYKLPQDVYQIAKVSKILQLMEKGNTTEFKNKSLDEIEIDMESVGDENEDEENDEQQNSGSKTVES</sequence>
<evidence type="ECO:0000313" key="2">
    <source>
        <dbReference type="EMBL" id="RZC38111.1"/>
    </source>
</evidence>
<accession>A0A482VYR3</accession>